<name>A0A8B8F0H8_CRAVI</name>
<evidence type="ECO:0000313" key="2">
    <source>
        <dbReference type="Proteomes" id="UP000694844"/>
    </source>
</evidence>
<dbReference type="InterPro" id="IPR037365">
    <property type="entry name" value="Slowmo/Ups"/>
</dbReference>
<dbReference type="Pfam" id="PF04707">
    <property type="entry name" value="PRELI"/>
    <property type="match status" value="2"/>
</dbReference>
<feature type="domain" description="PRELI/MSF1" evidence="1">
    <location>
        <begin position="1"/>
        <end position="201"/>
    </location>
</feature>
<dbReference type="OrthoDB" id="407630at2759"/>
<protein>
    <submittedName>
        <fullName evidence="3">PRELI domain containing protein 3B-like isoform X3</fullName>
    </submittedName>
</protein>
<evidence type="ECO:0000259" key="1">
    <source>
        <dbReference type="PROSITE" id="PS50904"/>
    </source>
</evidence>
<proteinExistence type="predicted"/>
<dbReference type="PROSITE" id="PS50904">
    <property type="entry name" value="PRELI_MSF1"/>
    <property type="match status" value="1"/>
</dbReference>
<evidence type="ECO:0000313" key="3">
    <source>
        <dbReference type="RefSeq" id="XP_022345692.1"/>
    </source>
</evidence>
<accession>A0A8B8F0H8</accession>
<sequence>MSSWSSEHIFEHPWEDVVRAAFRKYPNPCNPAVKGVDVVDRRVCPKGTIQSHRLLSTEFPLPDVAARIIGTPDRNFISEHSTLNPTHKLFKLESRNLLGANDHAMHISEHSKLDRSQSTYKLQSKNLTLGHLVTVHEHLEYYPHPEDRSKTCLRQKSTVRVNVPFLSGYLEKLLIENFEKNAQKGRNGMEWVMNQIKEEDTSSRVKPESSDILTQLEMKFKKEAEDFKQSMGSFLKNTQTNPSPL</sequence>
<gene>
    <name evidence="3" type="primary">LOC111138145</name>
</gene>
<reference evidence="3" key="1">
    <citation type="submission" date="2025-08" db="UniProtKB">
        <authorList>
            <consortium name="RefSeq"/>
        </authorList>
    </citation>
    <scope>IDENTIFICATION</scope>
    <source>
        <tissue evidence="3">Whole sample</tissue>
    </source>
</reference>
<dbReference type="InterPro" id="IPR006797">
    <property type="entry name" value="PRELI/MSF1_dom"/>
</dbReference>
<keyword evidence="2" id="KW-1185">Reference proteome</keyword>
<dbReference type="PANTHER" id="PTHR11158">
    <property type="entry name" value="MSF1/PX19 RELATED"/>
    <property type="match status" value="1"/>
</dbReference>
<dbReference type="Proteomes" id="UP000694844">
    <property type="component" value="Chromosome 5"/>
</dbReference>
<organism evidence="2 3">
    <name type="scientific">Crassostrea virginica</name>
    <name type="common">Eastern oyster</name>
    <dbReference type="NCBI Taxonomy" id="6565"/>
    <lineage>
        <taxon>Eukaryota</taxon>
        <taxon>Metazoa</taxon>
        <taxon>Spiralia</taxon>
        <taxon>Lophotrochozoa</taxon>
        <taxon>Mollusca</taxon>
        <taxon>Bivalvia</taxon>
        <taxon>Autobranchia</taxon>
        <taxon>Pteriomorphia</taxon>
        <taxon>Ostreida</taxon>
        <taxon>Ostreoidea</taxon>
        <taxon>Ostreidae</taxon>
        <taxon>Crassostrea</taxon>
    </lineage>
</organism>
<dbReference type="GeneID" id="111138145"/>
<dbReference type="RefSeq" id="XP_022345692.1">
    <property type="nucleotide sequence ID" value="XM_022489984.1"/>
</dbReference>
<dbReference type="GO" id="GO:0005758">
    <property type="term" value="C:mitochondrial intermembrane space"/>
    <property type="evidence" value="ECO:0007669"/>
    <property type="project" value="InterPro"/>
</dbReference>
<dbReference type="AlphaFoldDB" id="A0A8B8F0H8"/>